<name>A0A5B8U1Y5_9ACTN</name>
<dbReference type="KEGG" id="bsol:FSW04_04825"/>
<evidence type="ECO:0000256" key="1">
    <source>
        <dbReference type="ARBA" id="ARBA00022857"/>
    </source>
</evidence>
<dbReference type="Proteomes" id="UP000321805">
    <property type="component" value="Chromosome"/>
</dbReference>
<dbReference type="PANTHER" id="PTHR48106:SF8">
    <property type="entry name" value="OS02G0805600 PROTEIN"/>
    <property type="match status" value="1"/>
</dbReference>
<reference evidence="4 5" key="1">
    <citation type="journal article" date="2018" name="J. Microbiol.">
        <title>Baekduia soli gen. nov., sp. nov., a novel bacterium isolated from the soil of Baekdu Mountain and proposal of a novel family name, Baekduiaceae fam. nov.</title>
        <authorList>
            <person name="An D.S."/>
            <person name="Siddiqi M.Z."/>
            <person name="Kim K.H."/>
            <person name="Yu H.S."/>
            <person name="Im W.T."/>
        </authorList>
    </citation>
    <scope>NUCLEOTIDE SEQUENCE [LARGE SCALE GENOMIC DNA]</scope>
    <source>
        <strain evidence="4 5">BR7-21</strain>
    </source>
</reference>
<dbReference type="GO" id="GO:0016651">
    <property type="term" value="F:oxidoreductase activity, acting on NAD(P)H"/>
    <property type="evidence" value="ECO:0007669"/>
    <property type="project" value="TreeGrafter"/>
</dbReference>
<organism evidence="4 5">
    <name type="scientific">Baekduia soli</name>
    <dbReference type="NCBI Taxonomy" id="496014"/>
    <lineage>
        <taxon>Bacteria</taxon>
        <taxon>Bacillati</taxon>
        <taxon>Actinomycetota</taxon>
        <taxon>Thermoleophilia</taxon>
        <taxon>Solirubrobacterales</taxon>
        <taxon>Baekduiaceae</taxon>
        <taxon>Baekduia</taxon>
    </lineage>
</organism>
<dbReference type="RefSeq" id="WP_146916821.1">
    <property type="nucleotide sequence ID" value="NZ_CP042430.1"/>
</dbReference>
<dbReference type="EMBL" id="CP042430">
    <property type="protein sequence ID" value="QEC46978.1"/>
    <property type="molecule type" value="Genomic_DNA"/>
</dbReference>
<dbReference type="InterPro" id="IPR020843">
    <property type="entry name" value="ER"/>
</dbReference>
<evidence type="ECO:0000259" key="3">
    <source>
        <dbReference type="SMART" id="SM00829"/>
    </source>
</evidence>
<dbReference type="Gene3D" id="3.40.50.720">
    <property type="entry name" value="NAD(P)-binding Rossmann-like Domain"/>
    <property type="match status" value="1"/>
</dbReference>
<accession>A0A5B8U1Y5</accession>
<dbReference type="AlphaFoldDB" id="A0A5B8U1Y5"/>
<dbReference type="GO" id="GO:0070402">
    <property type="term" value="F:NADPH binding"/>
    <property type="evidence" value="ECO:0007669"/>
    <property type="project" value="TreeGrafter"/>
</dbReference>
<dbReference type="NCBIfam" id="TIGR02824">
    <property type="entry name" value="quinone_pig3"/>
    <property type="match status" value="1"/>
</dbReference>
<keyword evidence="1" id="KW-0521">NADP</keyword>
<dbReference type="InterPro" id="IPR013154">
    <property type="entry name" value="ADH-like_N"/>
</dbReference>
<keyword evidence="5" id="KW-1185">Reference proteome</keyword>
<evidence type="ECO:0000313" key="5">
    <source>
        <dbReference type="Proteomes" id="UP000321805"/>
    </source>
</evidence>
<dbReference type="InterPro" id="IPR036291">
    <property type="entry name" value="NAD(P)-bd_dom_sf"/>
</dbReference>
<dbReference type="InterPro" id="IPR011032">
    <property type="entry name" value="GroES-like_sf"/>
</dbReference>
<dbReference type="Pfam" id="PF08240">
    <property type="entry name" value="ADH_N"/>
    <property type="match status" value="1"/>
</dbReference>
<dbReference type="PANTHER" id="PTHR48106">
    <property type="entry name" value="QUINONE OXIDOREDUCTASE PIG3-RELATED"/>
    <property type="match status" value="1"/>
</dbReference>
<dbReference type="Gene3D" id="3.90.180.10">
    <property type="entry name" value="Medium-chain alcohol dehydrogenases, catalytic domain"/>
    <property type="match status" value="1"/>
</dbReference>
<sequence>MRAATIRDGEVVVAEHPDPQPGHGEVLVAVRAAGLNGADMLQRRGLYPAPPGAPADIPGLELAGEVAAVGDAVTRWAPGDRVMAITGGGGQAELARVHERQLMPVPEGLDWDAAGGVPEVFTTAYDAVFTQGGLAAGERLLVHGAAGGVGTAAVQLGAAAGACVTATVRNPDLRDAVGALGAAAVLDPEGFADHGPFDVVLELVGAPNLPDDVKALETGGRIVVIGIGAGAKAELNLGALMGRRGRISASTLRARPLEEKAATARLMERHVLPLLERGALRVPVAETFALDDVAAAYERFAAGGKLGKIVLTMGR</sequence>
<dbReference type="SMART" id="SM00829">
    <property type="entry name" value="PKS_ER"/>
    <property type="match status" value="1"/>
</dbReference>
<dbReference type="InterPro" id="IPR014189">
    <property type="entry name" value="Quinone_OxRdtase_PIG3"/>
</dbReference>
<keyword evidence="2" id="KW-0560">Oxidoreductase</keyword>
<evidence type="ECO:0000256" key="2">
    <source>
        <dbReference type="ARBA" id="ARBA00023002"/>
    </source>
</evidence>
<dbReference type="SUPFAM" id="SSF51735">
    <property type="entry name" value="NAD(P)-binding Rossmann-fold domains"/>
    <property type="match status" value="1"/>
</dbReference>
<feature type="domain" description="Enoyl reductase (ER)" evidence="3">
    <location>
        <begin position="4"/>
        <end position="311"/>
    </location>
</feature>
<dbReference type="OrthoDB" id="9780520at2"/>
<evidence type="ECO:0000313" key="4">
    <source>
        <dbReference type="EMBL" id="QEC46978.1"/>
    </source>
</evidence>
<protein>
    <submittedName>
        <fullName evidence="4">Zinc-binding dehydrogenase</fullName>
    </submittedName>
</protein>
<gene>
    <name evidence="4" type="ORF">FSW04_04825</name>
</gene>
<dbReference type="Pfam" id="PF13602">
    <property type="entry name" value="ADH_zinc_N_2"/>
    <property type="match status" value="1"/>
</dbReference>
<dbReference type="SUPFAM" id="SSF50129">
    <property type="entry name" value="GroES-like"/>
    <property type="match status" value="1"/>
</dbReference>
<proteinExistence type="predicted"/>